<keyword evidence="2 5" id="KW-0812">Transmembrane</keyword>
<dbReference type="GO" id="GO:0005743">
    <property type="term" value="C:mitochondrial inner membrane"/>
    <property type="evidence" value="ECO:0007669"/>
    <property type="project" value="UniProtKB-SubCell"/>
</dbReference>
<evidence type="ECO:0000256" key="2">
    <source>
        <dbReference type="ARBA" id="ARBA00022692"/>
    </source>
</evidence>
<protein>
    <recommendedName>
        <fullName evidence="5">SURF1-like protein</fullName>
    </recommendedName>
</protein>
<keyword evidence="4 5" id="KW-0472">Membrane</keyword>
<comment type="subcellular location">
    <subcellularLocation>
        <location evidence="1">Membrane</location>
    </subcellularLocation>
    <subcellularLocation>
        <location evidence="5">Mitochondrion inner membrane</location>
        <topology evidence="5">Multi-pass membrane protein</topology>
    </subcellularLocation>
</comment>
<dbReference type="Proteomes" id="UP001303373">
    <property type="component" value="Chromosome 6"/>
</dbReference>
<comment type="similarity">
    <text evidence="5">Belongs to the SURF1 family.</text>
</comment>
<evidence type="ECO:0000256" key="5">
    <source>
        <dbReference type="RuleBase" id="RU363076"/>
    </source>
</evidence>
<keyword evidence="5" id="KW-0496">Mitochondrion</keyword>
<keyword evidence="3 5" id="KW-1133">Transmembrane helix</keyword>
<keyword evidence="5" id="KW-0999">Mitochondrion inner membrane</keyword>
<evidence type="ECO:0000313" key="7">
    <source>
        <dbReference type="Proteomes" id="UP001303373"/>
    </source>
</evidence>
<dbReference type="Pfam" id="PF02104">
    <property type="entry name" value="SURF1"/>
    <property type="match status" value="1"/>
</dbReference>
<evidence type="ECO:0000256" key="1">
    <source>
        <dbReference type="ARBA" id="ARBA00004370"/>
    </source>
</evidence>
<name>A0AAQ3M778_9PEZI</name>
<dbReference type="AlphaFoldDB" id="A0AAQ3M778"/>
<organism evidence="6 7">
    <name type="scientific">Acrodontium crateriforme</name>
    <dbReference type="NCBI Taxonomy" id="150365"/>
    <lineage>
        <taxon>Eukaryota</taxon>
        <taxon>Fungi</taxon>
        <taxon>Dikarya</taxon>
        <taxon>Ascomycota</taxon>
        <taxon>Pezizomycotina</taxon>
        <taxon>Dothideomycetes</taxon>
        <taxon>Dothideomycetidae</taxon>
        <taxon>Mycosphaerellales</taxon>
        <taxon>Teratosphaeriaceae</taxon>
        <taxon>Acrodontium</taxon>
    </lineage>
</organism>
<keyword evidence="7" id="KW-1185">Reference proteome</keyword>
<evidence type="ECO:0000313" key="6">
    <source>
        <dbReference type="EMBL" id="WPH01403.1"/>
    </source>
</evidence>
<dbReference type="PANTHER" id="PTHR23427">
    <property type="entry name" value="SURFEIT LOCUS PROTEIN"/>
    <property type="match status" value="1"/>
</dbReference>
<gene>
    <name evidence="6" type="ORF">R9X50_00424800</name>
</gene>
<dbReference type="PANTHER" id="PTHR23427:SF2">
    <property type="entry name" value="SURFEIT LOCUS PROTEIN 1"/>
    <property type="match status" value="1"/>
</dbReference>
<dbReference type="PROSITE" id="PS50895">
    <property type="entry name" value="SURF1"/>
    <property type="match status" value="1"/>
</dbReference>
<reference evidence="6 7" key="1">
    <citation type="submission" date="2023-11" db="EMBL/GenBank/DDBJ databases">
        <title>An acidophilic fungus is an integral part of prey digestion in a carnivorous sundew plant.</title>
        <authorList>
            <person name="Tsai I.J."/>
        </authorList>
    </citation>
    <scope>NUCLEOTIDE SEQUENCE [LARGE SCALE GENOMIC DNA]</scope>
    <source>
        <strain evidence="6">169a</strain>
    </source>
</reference>
<feature type="transmembrane region" description="Helical" evidence="5">
    <location>
        <begin position="310"/>
        <end position="329"/>
    </location>
</feature>
<sequence>MDKSRPLWRIFAHASSTTFVPRKSLQQQSRRITICTQCLRQQISQPSNISASLLRRTFPQRGRRYQSTNPADDPMFKSIVDNPPTLVRSGRRHNKWGLMVLAAIPVTAFFLGCWQVQRLGWKSDLIAKFEDRLVRDPLPLPPVINPDAVKDFDYRRIVTKGKWRHDKEMLIGPRLNDGEDGYLVITPLDRSSEFEGYPGNTTVLVCRGWIPKNKADPSTRPLSRLDGEVTVEGLLRQPWKKNSFTPDNKPAEGKWYFPDVYEMANHAGSQSIWVEETMRPDLIASYERADKGIPIGRAPEVNLRNNHTQYIFTWFSLSLATSIMLWMVIKKPSSGPGRRVRANTQW</sequence>
<comment type="function">
    <text evidence="5">Probably involved in the biogenesis of the COX complex.</text>
</comment>
<proteinExistence type="inferred from homology"/>
<evidence type="ECO:0000256" key="4">
    <source>
        <dbReference type="ARBA" id="ARBA00023136"/>
    </source>
</evidence>
<evidence type="ECO:0000256" key="3">
    <source>
        <dbReference type="ARBA" id="ARBA00022989"/>
    </source>
</evidence>
<dbReference type="InterPro" id="IPR002994">
    <property type="entry name" value="Surf1/Shy1"/>
</dbReference>
<dbReference type="EMBL" id="CP138585">
    <property type="protein sequence ID" value="WPH01403.1"/>
    <property type="molecule type" value="Genomic_DNA"/>
</dbReference>
<accession>A0AAQ3M778</accession>
<dbReference type="InterPro" id="IPR045214">
    <property type="entry name" value="Surf1/Surf4"/>
</dbReference>
<dbReference type="CDD" id="cd06662">
    <property type="entry name" value="SURF1"/>
    <property type="match status" value="1"/>
</dbReference>
<dbReference type="GO" id="GO:0033617">
    <property type="term" value="P:mitochondrial respiratory chain complex IV assembly"/>
    <property type="evidence" value="ECO:0007669"/>
    <property type="project" value="TreeGrafter"/>
</dbReference>
<feature type="transmembrane region" description="Helical" evidence="5">
    <location>
        <begin position="96"/>
        <end position="117"/>
    </location>
</feature>